<dbReference type="InterPro" id="IPR011051">
    <property type="entry name" value="RmlC_Cupin_sf"/>
</dbReference>
<dbReference type="InterPro" id="IPR018062">
    <property type="entry name" value="HTH_AraC-typ_CS"/>
</dbReference>
<dbReference type="InterPro" id="IPR003313">
    <property type="entry name" value="AraC-bd"/>
</dbReference>
<organism evidence="5 6">
    <name type="scientific">Chitinophaga defluvii</name>
    <dbReference type="NCBI Taxonomy" id="3163343"/>
    <lineage>
        <taxon>Bacteria</taxon>
        <taxon>Pseudomonadati</taxon>
        <taxon>Bacteroidota</taxon>
        <taxon>Chitinophagia</taxon>
        <taxon>Chitinophagales</taxon>
        <taxon>Chitinophagaceae</taxon>
        <taxon>Chitinophaga</taxon>
    </lineage>
</organism>
<keyword evidence="6" id="KW-1185">Reference proteome</keyword>
<feature type="domain" description="HTH araC/xylS-type" evidence="4">
    <location>
        <begin position="186"/>
        <end position="284"/>
    </location>
</feature>
<dbReference type="InterPro" id="IPR014710">
    <property type="entry name" value="RmlC-like_jellyroll"/>
</dbReference>
<evidence type="ECO:0000256" key="2">
    <source>
        <dbReference type="ARBA" id="ARBA00023125"/>
    </source>
</evidence>
<accession>A0ABV2T1D0</accession>
<gene>
    <name evidence="5" type="ORF">ABR189_03595</name>
</gene>
<dbReference type="Gene3D" id="2.60.120.10">
    <property type="entry name" value="Jelly Rolls"/>
    <property type="match status" value="1"/>
</dbReference>
<evidence type="ECO:0000313" key="6">
    <source>
        <dbReference type="Proteomes" id="UP001549749"/>
    </source>
</evidence>
<evidence type="ECO:0000259" key="4">
    <source>
        <dbReference type="PROSITE" id="PS01124"/>
    </source>
</evidence>
<keyword evidence="2" id="KW-0238">DNA-binding</keyword>
<dbReference type="Gene3D" id="1.10.10.60">
    <property type="entry name" value="Homeodomain-like"/>
    <property type="match status" value="2"/>
</dbReference>
<reference evidence="5 6" key="1">
    <citation type="submission" date="2024-06" db="EMBL/GenBank/DDBJ databases">
        <title>Chitinophaga defluvii sp. nov., isolated from municipal sewage.</title>
        <authorList>
            <person name="Zhang L."/>
        </authorList>
    </citation>
    <scope>NUCLEOTIDE SEQUENCE [LARGE SCALE GENOMIC DNA]</scope>
    <source>
        <strain evidence="5 6">H8</strain>
    </source>
</reference>
<dbReference type="SUPFAM" id="SSF46689">
    <property type="entry name" value="Homeodomain-like"/>
    <property type="match status" value="2"/>
</dbReference>
<keyword evidence="3" id="KW-0804">Transcription</keyword>
<dbReference type="Pfam" id="PF12833">
    <property type="entry name" value="HTH_18"/>
    <property type="match status" value="1"/>
</dbReference>
<comment type="caution">
    <text evidence="5">The sequence shown here is derived from an EMBL/GenBank/DDBJ whole genome shotgun (WGS) entry which is preliminary data.</text>
</comment>
<keyword evidence="1" id="KW-0805">Transcription regulation</keyword>
<proteinExistence type="predicted"/>
<sequence length="292" mass="33903">MKPALEHLPKEQDHSFVVRDFDYNYYPTPWHYHPEYEIVLVTESTGKRFVGDNIADFQPGNLAFLGPNIPHYYRNDDKYLEEGATLRARSIVIHFSEASLGQDFLQLPEAARLNKLFERSLCGLDVLDTTNRKVSKKLHDIVGLSGLRRWICLVEILLDMAESKTLVPITKSPHIGYNEKESGRLCNVLDWIVTNFENDIRLSEAAKVAEMNENAFSRFFSLRTRKTFSGFVQELRLQKAAKLLVESELSVTEVCYACGYNNISNFNRQFLHHYQMNPLRYKRFFLEGKRPV</sequence>
<dbReference type="PANTHER" id="PTHR43280:SF27">
    <property type="entry name" value="TRANSCRIPTIONAL REGULATOR MTLR"/>
    <property type="match status" value="1"/>
</dbReference>
<dbReference type="Proteomes" id="UP001549749">
    <property type="component" value="Unassembled WGS sequence"/>
</dbReference>
<dbReference type="CDD" id="cd06976">
    <property type="entry name" value="cupin_MtlR-like_N"/>
    <property type="match status" value="1"/>
</dbReference>
<dbReference type="SUPFAM" id="SSF51182">
    <property type="entry name" value="RmlC-like cupins"/>
    <property type="match status" value="1"/>
</dbReference>
<dbReference type="InterPro" id="IPR009057">
    <property type="entry name" value="Homeodomain-like_sf"/>
</dbReference>
<dbReference type="RefSeq" id="WP_354659072.1">
    <property type="nucleotide sequence ID" value="NZ_JBEXAC010000001.1"/>
</dbReference>
<protein>
    <submittedName>
        <fullName evidence="5">AraC family transcriptional regulator</fullName>
    </submittedName>
</protein>
<evidence type="ECO:0000313" key="5">
    <source>
        <dbReference type="EMBL" id="MET6996430.1"/>
    </source>
</evidence>
<dbReference type="Pfam" id="PF02311">
    <property type="entry name" value="AraC_binding"/>
    <property type="match status" value="1"/>
</dbReference>
<dbReference type="InterPro" id="IPR018060">
    <property type="entry name" value="HTH_AraC"/>
</dbReference>
<dbReference type="PROSITE" id="PS01124">
    <property type="entry name" value="HTH_ARAC_FAMILY_2"/>
    <property type="match status" value="1"/>
</dbReference>
<evidence type="ECO:0000256" key="3">
    <source>
        <dbReference type="ARBA" id="ARBA00023163"/>
    </source>
</evidence>
<name>A0ABV2T1D0_9BACT</name>
<dbReference type="EMBL" id="JBEXAC010000001">
    <property type="protein sequence ID" value="MET6996430.1"/>
    <property type="molecule type" value="Genomic_DNA"/>
</dbReference>
<dbReference type="PANTHER" id="PTHR43280">
    <property type="entry name" value="ARAC-FAMILY TRANSCRIPTIONAL REGULATOR"/>
    <property type="match status" value="1"/>
</dbReference>
<evidence type="ECO:0000256" key="1">
    <source>
        <dbReference type="ARBA" id="ARBA00023015"/>
    </source>
</evidence>
<dbReference type="PROSITE" id="PS00041">
    <property type="entry name" value="HTH_ARAC_FAMILY_1"/>
    <property type="match status" value="1"/>
</dbReference>
<dbReference type="SMART" id="SM00342">
    <property type="entry name" value="HTH_ARAC"/>
    <property type="match status" value="1"/>
</dbReference>